<dbReference type="GO" id="GO:0016301">
    <property type="term" value="F:kinase activity"/>
    <property type="evidence" value="ECO:0007669"/>
    <property type="project" value="UniProtKB-KW"/>
</dbReference>
<dbReference type="Pfam" id="PF01627">
    <property type="entry name" value="Hpt"/>
    <property type="match status" value="1"/>
</dbReference>
<reference evidence="2" key="2">
    <citation type="journal article" date="2014" name="ISME J.">
        <title>Microbial stratification in low pH oxic and suboxic macroscopic growths along an acid mine drainage.</title>
        <authorList>
            <person name="Mendez-Garcia C."/>
            <person name="Mesa V."/>
            <person name="Sprenger R.R."/>
            <person name="Richter M."/>
            <person name="Diez M.S."/>
            <person name="Solano J."/>
            <person name="Bargiela R."/>
            <person name="Golyshina O.V."/>
            <person name="Manteca A."/>
            <person name="Ramos J.L."/>
            <person name="Gallego J.R."/>
            <person name="Llorente I."/>
            <person name="Martins Dos Santos V.A."/>
            <person name="Jensen O.N."/>
            <person name="Pelaez A.I."/>
            <person name="Sanchez J."/>
            <person name="Ferrer M."/>
        </authorList>
    </citation>
    <scope>NUCLEOTIDE SEQUENCE</scope>
</reference>
<keyword evidence="2" id="KW-0418">Kinase</keyword>
<feature type="domain" description="HPt" evidence="1">
    <location>
        <begin position="68"/>
        <end position="176"/>
    </location>
</feature>
<evidence type="ECO:0000313" key="2">
    <source>
        <dbReference type="EMBL" id="EQD58044.1"/>
    </source>
</evidence>
<dbReference type="Gene3D" id="1.20.120.160">
    <property type="entry name" value="HPT domain"/>
    <property type="match status" value="1"/>
</dbReference>
<name>T1BXW9_9ZZZZ</name>
<keyword evidence="2" id="KW-0808">Transferase</keyword>
<dbReference type="GO" id="GO:0000160">
    <property type="term" value="P:phosphorelay signal transduction system"/>
    <property type="evidence" value="ECO:0007669"/>
    <property type="project" value="InterPro"/>
</dbReference>
<dbReference type="SUPFAM" id="SSF47226">
    <property type="entry name" value="Histidine-containing phosphotransfer domain, HPT domain"/>
    <property type="match status" value="1"/>
</dbReference>
<dbReference type="AlphaFoldDB" id="T1BXW9"/>
<dbReference type="PROSITE" id="PS50894">
    <property type="entry name" value="HPT"/>
    <property type="match status" value="1"/>
</dbReference>
<organism evidence="2">
    <name type="scientific">mine drainage metagenome</name>
    <dbReference type="NCBI Taxonomy" id="410659"/>
    <lineage>
        <taxon>unclassified sequences</taxon>
        <taxon>metagenomes</taxon>
        <taxon>ecological metagenomes</taxon>
    </lineage>
</organism>
<sequence length="189" mass="20910">QLEVMLDNGRGGKETHYLQFNFHRVLGPKGVKHVLCTVADITSNVMLARELHEAQESAHSQIDMMVSMLHSDPLQVGGFLDTASAGLKHVNAILKEPARSHAEFSRKLTGLSRELHSIKGEASALNLMSIAQRVHHLEDMVEELKGKSELTGNDFLPLVLKLDELLAHLRAVREMILRLSTLKDGTPSP</sequence>
<feature type="non-terminal residue" evidence="2">
    <location>
        <position position="1"/>
    </location>
</feature>
<evidence type="ECO:0000259" key="1">
    <source>
        <dbReference type="PROSITE" id="PS50894"/>
    </source>
</evidence>
<feature type="non-terminal residue" evidence="2">
    <location>
        <position position="189"/>
    </location>
</feature>
<dbReference type="InterPro" id="IPR008207">
    <property type="entry name" value="Sig_transdc_His_kin_Hpt_dom"/>
</dbReference>
<comment type="caution">
    <text evidence="2">The sequence shown here is derived from an EMBL/GenBank/DDBJ whole genome shotgun (WGS) entry which is preliminary data.</text>
</comment>
<dbReference type="CDD" id="cd00088">
    <property type="entry name" value="HPT"/>
    <property type="match status" value="1"/>
</dbReference>
<accession>T1BXW9</accession>
<dbReference type="InterPro" id="IPR036641">
    <property type="entry name" value="HPT_dom_sf"/>
</dbReference>
<reference evidence="2" key="1">
    <citation type="submission" date="2013-08" db="EMBL/GenBank/DDBJ databases">
        <authorList>
            <person name="Mendez C."/>
            <person name="Richter M."/>
            <person name="Ferrer M."/>
            <person name="Sanchez J."/>
        </authorList>
    </citation>
    <scope>NUCLEOTIDE SEQUENCE</scope>
</reference>
<proteinExistence type="predicted"/>
<dbReference type="EMBL" id="AUZX01007832">
    <property type="protein sequence ID" value="EQD58044.1"/>
    <property type="molecule type" value="Genomic_DNA"/>
</dbReference>
<gene>
    <name evidence="2" type="ORF">B1A_10985</name>
</gene>
<protein>
    <submittedName>
        <fullName evidence="2">CheA signal transduction histidine kinase</fullName>
    </submittedName>
</protein>